<dbReference type="PANTHER" id="PTHR46593">
    <property type="entry name" value="TRANSMEMBRANE PROTEIN 64"/>
    <property type="match status" value="1"/>
</dbReference>
<keyword evidence="2" id="KW-0472">Membrane</keyword>
<feature type="domain" description="VTT" evidence="3">
    <location>
        <begin position="99"/>
        <end position="212"/>
    </location>
</feature>
<dbReference type="InParanoid" id="A0A2P6N605"/>
<dbReference type="EMBL" id="MDYQ01000186">
    <property type="protein sequence ID" value="PRP79373.1"/>
    <property type="molecule type" value="Genomic_DNA"/>
</dbReference>
<feature type="transmembrane region" description="Helical" evidence="2">
    <location>
        <begin position="36"/>
        <end position="58"/>
    </location>
</feature>
<protein>
    <recommendedName>
        <fullName evidence="3">VTT domain-containing protein</fullName>
    </recommendedName>
</protein>
<feature type="transmembrane region" description="Helical" evidence="2">
    <location>
        <begin position="180"/>
        <end position="201"/>
    </location>
</feature>
<dbReference type="Proteomes" id="UP000241769">
    <property type="component" value="Unassembled WGS sequence"/>
</dbReference>
<organism evidence="4 5">
    <name type="scientific">Planoprotostelium fungivorum</name>
    <dbReference type="NCBI Taxonomy" id="1890364"/>
    <lineage>
        <taxon>Eukaryota</taxon>
        <taxon>Amoebozoa</taxon>
        <taxon>Evosea</taxon>
        <taxon>Variosea</taxon>
        <taxon>Cavosteliida</taxon>
        <taxon>Cavosteliaceae</taxon>
        <taxon>Planoprotostelium</taxon>
    </lineage>
</organism>
<dbReference type="PANTHER" id="PTHR46593:SF1">
    <property type="entry name" value="TRANSMEMBRANE PROTEIN 64"/>
    <property type="match status" value="1"/>
</dbReference>
<evidence type="ECO:0000259" key="3">
    <source>
        <dbReference type="Pfam" id="PF09335"/>
    </source>
</evidence>
<reference evidence="4 5" key="1">
    <citation type="journal article" date="2018" name="Genome Biol. Evol.">
        <title>Multiple Roots of Fruiting Body Formation in Amoebozoa.</title>
        <authorList>
            <person name="Hillmann F."/>
            <person name="Forbes G."/>
            <person name="Novohradska S."/>
            <person name="Ferling I."/>
            <person name="Riege K."/>
            <person name="Groth M."/>
            <person name="Westermann M."/>
            <person name="Marz M."/>
            <person name="Spaller T."/>
            <person name="Winckler T."/>
            <person name="Schaap P."/>
            <person name="Glockner G."/>
        </authorList>
    </citation>
    <scope>NUCLEOTIDE SEQUENCE [LARGE SCALE GENOMIC DNA]</scope>
    <source>
        <strain evidence="4 5">Jena</strain>
    </source>
</reference>
<evidence type="ECO:0000256" key="1">
    <source>
        <dbReference type="SAM" id="MobiDB-lite"/>
    </source>
</evidence>
<dbReference type="OrthoDB" id="166803at2759"/>
<dbReference type="InterPro" id="IPR032816">
    <property type="entry name" value="VTT_dom"/>
</dbReference>
<feature type="transmembrane region" description="Helical" evidence="2">
    <location>
        <begin position="110"/>
        <end position="131"/>
    </location>
</feature>
<comment type="caution">
    <text evidence="4">The sequence shown here is derived from an EMBL/GenBank/DDBJ whole genome shotgun (WGS) entry which is preliminary data.</text>
</comment>
<gene>
    <name evidence="4" type="ORF">PROFUN_12923</name>
</gene>
<feature type="transmembrane region" description="Helical" evidence="2">
    <location>
        <begin position="152"/>
        <end position="168"/>
    </location>
</feature>
<keyword evidence="2" id="KW-0812">Transmembrane</keyword>
<sequence>MSHEELASHASNDDNTNPNGEEEEEPETRSQYIKKWIIRGILISVLAGCVGVIIWMVLKPSRMAALIEWIRGLGIWGNAICCAIFILTTLPFGTGYTEVAIACGFLYDLWIGVATTFIGTVCFGSPIAFFMCKYLFNKPVMKYINKKEKLKILLKAVQSNGFTIIFLMRLSPVPMGIQNALFAVAGIRFWVFITATGLGLLPEMFVWVNMGKTINNISEIVSGHKSGTAPKVIMGVQIGITVILLIFMVLLGRHVLNKAMRVEKDEERQGLLQNGQDVHHDECMDSPLVELDKGRIQE</sequence>
<accession>A0A2P6N605</accession>
<evidence type="ECO:0000256" key="2">
    <source>
        <dbReference type="SAM" id="Phobius"/>
    </source>
</evidence>
<keyword evidence="2" id="KW-1133">Transmembrane helix</keyword>
<name>A0A2P6N605_9EUKA</name>
<dbReference type="STRING" id="1890364.A0A2P6N605"/>
<keyword evidence="5" id="KW-1185">Reference proteome</keyword>
<evidence type="ECO:0000313" key="4">
    <source>
        <dbReference type="EMBL" id="PRP79373.1"/>
    </source>
</evidence>
<feature type="transmembrane region" description="Helical" evidence="2">
    <location>
        <begin position="70"/>
        <end position="90"/>
    </location>
</feature>
<feature type="region of interest" description="Disordered" evidence="1">
    <location>
        <begin position="1"/>
        <end position="27"/>
    </location>
</feature>
<proteinExistence type="predicted"/>
<evidence type="ECO:0000313" key="5">
    <source>
        <dbReference type="Proteomes" id="UP000241769"/>
    </source>
</evidence>
<dbReference type="GO" id="GO:0005783">
    <property type="term" value="C:endoplasmic reticulum"/>
    <property type="evidence" value="ECO:0007669"/>
    <property type="project" value="TreeGrafter"/>
</dbReference>
<dbReference type="AlphaFoldDB" id="A0A2P6N605"/>
<dbReference type="Pfam" id="PF09335">
    <property type="entry name" value="VTT_dom"/>
    <property type="match status" value="1"/>
</dbReference>
<dbReference type="GO" id="GO:0051480">
    <property type="term" value="P:regulation of cytosolic calcium ion concentration"/>
    <property type="evidence" value="ECO:0007669"/>
    <property type="project" value="TreeGrafter"/>
</dbReference>
<dbReference type="InterPro" id="IPR053069">
    <property type="entry name" value="TVP38/TMEM64"/>
</dbReference>
<feature type="transmembrane region" description="Helical" evidence="2">
    <location>
        <begin position="232"/>
        <end position="251"/>
    </location>
</feature>